<dbReference type="InterPro" id="IPR003124">
    <property type="entry name" value="WH2_dom"/>
</dbReference>
<dbReference type="PANTHER" id="PTHR11202">
    <property type="entry name" value="SPROUTY-RELATED, EVH1 DOMAIN-CONTAINING PROTEIN FAMILY MEMBER"/>
    <property type="match status" value="1"/>
</dbReference>
<comment type="subcellular location">
    <subcellularLocation>
        <location evidence="2">Cytoplasm</location>
        <location evidence="2">Cytoskeleton</location>
    </subcellularLocation>
    <subcellularLocation>
        <location evidence="1">Nucleus</location>
    </subcellularLocation>
</comment>
<dbReference type="CDD" id="cd22057">
    <property type="entry name" value="WH2_WAVE"/>
    <property type="match status" value="1"/>
</dbReference>
<feature type="region of interest" description="Disordered" evidence="8">
    <location>
        <begin position="152"/>
        <end position="236"/>
    </location>
</feature>
<dbReference type="SMART" id="SM00461">
    <property type="entry name" value="WH1"/>
    <property type="match status" value="1"/>
</dbReference>
<keyword evidence="4" id="KW-0597">Phosphoprotein</keyword>
<dbReference type="GO" id="GO:0007015">
    <property type="term" value="P:actin filament organization"/>
    <property type="evidence" value="ECO:0007669"/>
    <property type="project" value="InterPro"/>
</dbReference>
<evidence type="ECO:0000256" key="1">
    <source>
        <dbReference type="ARBA" id="ARBA00004123"/>
    </source>
</evidence>
<dbReference type="PROSITE" id="PS50108">
    <property type="entry name" value="CRIB"/>
    <property type="match status" value="1"/>
</dbReference>
<dbReference type="PROSITE" id="PS50229">
    <property type="entry name" value="WH1"/>
    <property type="match status" value="1"/>
</dbReference>
<feature type="compositionally biased region" description="Pro residues" evidence="8">
    <location>
        <begin position="367"/>
        <end position="430"/>
    </location>
</feature>
<feature type="region of interest" description="Disordered" evidence="8">
    <location>
        <begin position="309"/>
        <end position="538"/>
    </location>
</feature>
<dbReference type="SUPFAM" id="SSF47912">
    <property type="entry name" value="Wiscott-Aldrich syndrome protein, WASP, C-terminal domain"/>
    <property type="match status" value="1"/>
</dbReference>
<dbReference type="InterPro" id="IPR011993">
    <property type="entry name" value="PH-like_dom_sf"/>
</dbReference>
<dbReference type="SUPFAM" id="SSF50729">
    <property type="entry name" value="PH domain-like"/>
    <property type="match status" value="1"/>
</dbReference>
<evidence type="ECO:0000259" key="9">
    <source>
        <dbReference type="PROSITE" id="PS50108"/>
    </source>
</evidence>
<accession>A0A9W3A6V7</accession>
<keyword evidence="7" id="KW-0539">Nucleus</keyword>
<dbReference type="CDD" id="cd00132">
    <property type="entry name" value="CRIB"/>
    <property type="match status" value="1"/>
</dbReference>
<feature type="compositionally biased region" description="Low complexity" evidence="8">
    <location>
        <begin position="357"/>
        <end position="366"/>
    </location>
</feature>
<dbReference type="OrthoDB" id="8963340at2759"/>
<dbReference type="Gene3D" id="2.30.29.30">
    <property type="entry name" value="Pleckstrin-homology domain (PH domain)/Phosphotyrosine-binding domain (PTB)"/>
    <property type="match status" value="1"/>
</dbReference>
<evidence type="ECO:0000259" key="11">
    <source>
        <dbReference type="PROSITE" id="PS51082"/>
    </source>
</evidence>
<evidence type="ECO:0000256" key="7">
    <source>
        <dbReference type="ARBA" id="ARBA00023242"/>
    </source>
</evidence>
<dbReference type="InterPro" id="IPR000697">
    <property type="entry name" value="WH1/EVH1_dom"/>
</dbReference>
<keyword evidence="3" id="KW-0963">Cytoplasm</keyword>
<dbReference type="GO" id="GO:0005856">
    <property type="term" value="C:cytoskeleton"/>
    <property type="evidence" value="ECO:0007669"/>
    <property type="project" value="UniProtKB-SubCell"/>
</dbReference>
<dbReference type="GO" id="GO:0003779">
    <property type="term" value="F:actin binding"/>
    <property type="evidence" value="ECO:0007669"/>
    <property type="project" value="InterPro"/>
</dbReference>
<feature type="compositionally biased region" description="Basic and acidic residues" evidence="8">
    <location>
        <begin position="479"/>
        <end position="488"/>
    </location>
</feature>
<evidence type="ECO:0000256" key="2">
    <source>
        <dbReference type="ARBA" id="ARBA00004245"/>
    </source>
</evidence>
<evidence type="ECO:0000256" key="4">
    <source>
        <dbReference type="ARBA" id="ARBA00022553"/>
    </source>
</evidence>
<dbReference type="AlphaFoldDB" id="A0A9W3A6V7"/>
<dbReference type="Proteomes" id="UP001165740">
    <property type="component" value="Chromosome 4"/>
</dbReference>
<dbReference type="Gene3D" id="3.90.810.10">
    <property type="entry name" value="CRIB domain"/>
    <property type="match status" value="2"/>
</dbReference>
<name>A0A9W3A6V7_BIOGL</name>
<feature type="compositionally biased region" description="Acidic residues" evidence="8">
    <location>
        <begin position="516"/>
        <end position="538"/>
    </location>
</feature>
<feature type="domain" description="WH2" evidence="11">
    <location>
        <begin position="464"/>
        <end position="481"/>
    </location>
</feature>
<dbReference type="FunFam" id="2.30.29.30:FF:000130">
    <property type="entry name" value="neural Wiskott-Aldrich syndrome protein"/>
    <property type="match status" value="1"/>
</dbReference>
<evidence type="ECO:0000256" key="3">
    <source>
        <dbReference type="ARBA" id="ARBA00022490"/>
    </source>
</evidence>
<evidence type="ECO:0000313" key="12">
    <source>
        <dbReference type="Proteomes" id="UP001165740"/>
    </source>
</evidence>
<feature type="compositionally biased region" description="Pro residues" evidence="8">
    <location>
        <begin position="317"/>
        <end position="356"/>
    </location>
</feature>
<dbReference type="Pfam" id="PF00786">
    <property type="entry name" value="PBD"/>
    <property type="match status" value="1"/>
</dbReference>
<dbReference type="FunFam" id="3.90.810.10:FF:000003">
    <property type="entry name" value="Neural Wiskott-Aldrich syndrome protein-like"/>
    <property type="match status" value="1"/>
</dbReference>
<dbReference type="GO" id="GO:0005634">
    <property type="term" value="C:nucleus"/>
    <property type="evidence" value="ECO:0007669"/>
    <property type="project" value="UniProtKB-SubCell"/>
</dbReference>
<dbReference type="Pfam" id="PF00568">
    <property type="entry name" value="WH1"/>
    <property type="match status" value="1"/>
</dbReference>
<dbReference type="InterPro" id="IPR033927">
    <property type="entry name" value="WASPfam_EVH1"/>
</dbReference>
<dbReference type="PANTHER" id="PTHR11202:SF36">
    <property type="entry name" value="ACTIN NUCLEATION-PROMOTING FACTOR WASL"/>
    <property type="match status" value="1"/>
</dbReference>
<organism evidence="12 13">
    <name type="scientific">Biomphalaria glabrata</name>
    <name type="common">Bloodfluke planorb</name>
    <name type="synonym">Freshwater snail</name>
    <dbReference type="NCBI Taxonomy" id="6526"/>
    <lineage>
        <taxon>Eukaryota</taxon>
        <taxon>Metazoa</taxon>
        <taxon>Spiralia</taxon>
        <taxon>Lophotrochozoa</taxon>
        <taxon>Mollusca</taxon>
        <taxon>Gastropoda</taxon>
        <taxon>Heterobranchia</taxon>
        <taxon>Euthyneura</taxon>
        <taxon>Panpulmonata</taxon>
        <taxon>Hygrophila</taxon>
        <taxon>Lymnaeoidea</taxon>
        <taxon>Planorbidae</taxon>
        <taxon>Biomphalaria</taxon>
    </lineage>
</organism>
<dbReference type="RefSeq" id="XP_055882891.1">
    <property type="nucleotide sequence ID" value="XM_056026916.1"/>
</dbReference>
<keyword evidence="12" id="KW-1185">Reference proteome</keyword>
<dbReference type="SMART" id="SM00285">
    <property type="entry name" value="PBD"/>
    <property type="match status" value="1"/>
</dbReference>
<feature type="domain" description="WH1" evidence="10">
    <location>
        <begin position="46"/>
        <end position="156"/>
    </location>
</feature>
<reference evidence="13" key="1">
    <citation type="submission" date="2025-08" db="UniProtKB">
        <authorList>
            <consortium name="RefSeq"/>
        </authorList>
    </citation>
    <scope>IDENTIFICATION</scope>
</reference>
<dbReference type="Pfam" id="PF02205">
    <property type="entry name" value="WH2"/>
    <property type="match status" value="2"/>
</dbReference>
<feature type="domain" description="WH2" evidence="11">
    <location>
        <begin position="436"/>
        <end position="453"/>
    </location>
</feature>
<proteinExistence type="predicted"/>
<feature type="compositionally biased region" description="Polar residues" evidence="8">
    <location>
        <begin position="200"/>
        <end position="219"/>
    </location>
</feature>
<dbReference type="SMART" id="SM00246">
    <property type="entry name" value="WH2"/>
    <property type="match status" value="2"/>
</dbReference>
<evidence type="ECO:0000313" key="13">
    <source>
        <dbReference type="RefSeq" id="XP_055882891.1"/>
    </source>
</evidence>
<gene>
    <name evidence="13" type="primary">LOC106054109</name>
</gene>
<feature type="compositionally biased region" description="Basic residues" evidence="8">
    <location>
        <begin position="157"/>
        <end position="168"/>
    </location>
</feature>
<dbReference type="InterPro" id="IPR036936">
    <property type="entry name" value="CRIB_dom_sf"/>
</dbReference>
<protein>
    <submittedName>
        <fullName evidence="13">Actin nucleation-promoting factor WASL-like isoform X1</fullName>
    </submittedName>
</protein>
<feature type="domain" description="CRIB" evidence="9">
    <location>
        <begin position="241"/>
        <end position="254"/>
    </location>
</feature>
<evidence type="ECO:0000256" key="6">
    <source>
        <dbReference type="ARBA" id="ARBA00023212"/>
    </source>
</evidence>
<sequence>MAAWSCGLRAGLSFGFTEGSRFKPCPLPSSLTSGRFGLGSKLSSTLKEHPKNTLATGVVQLYLADQPDSTRWNKRCCGVACFVKDSSKKSFYIRVYDIKKQQLIWEQELYNNIVYKAPREYFHTFEADSCQAGLNFASEDEAVKFKKAIDNKLMDRQRRKNEKGRRRQNTIQQKPPNDISRPPNIAQQRSNAPAIPTPQPVTINVDLNRSNNNLSSAGTGTIKKGKENKKDAKKKLTKADIGTPSNFVHVSHVGWDPDKGFDMNNLEPDMQKLFQSVGIKADDNIDKETVDFIYDFVEKHGGIQAVKQALGPGRSGLPPPPPSGGAPPPPPPSRTPAPAPPPPSRGGAPPPPPPSRVAPAPTRGAAPLPPPAPNRGMPAPPRAPVSAPPLPPPNAPPPLPSNIGGGPPPPPPPPQMGGPPPPPPPPPPPTGGDTSGRNDLLSAIRSGTQLKPAAVNDGPKPTDSRDDLLNAIRQGAALKKVDNMEDRSSANSPLEMDGLVGALAKALASRRPACVDSDDEDDSDDDDEDVSDDDDWDD</sequence>
<evidence type="ECO:0000256" key="8">
    <source>
        <dbReference type="SAM" id="MobiDB-lite"/>
    </source>
</evidence>
<evidence type="ECO:0000259" key="10">
    <source>
        <dbReference type="PROSITE" id="PS50229"/>
    </source>
</evidence>
<dbReference type="InterPro" id="IPR011026">
    <property type="entry name" value="WAS_C"/>
</dbReference>
<dbReference type="InterPro" id="IPR000095">
    <property type="entry name" value="CRIB_dom"/>
</dbReference>
<dbReference type="GeneID" id="106054109"/>
<dbReference type="CDD" id="cd01205">
    <property type="entry name" value="EVH1_WASP-like"/>
    <property type="match status" value="1"/>
</dbReference>
<keyword evidence="5" id="KW-0677">Repeat</keyword>
<evidence type="ECO:0000256" key="5">
    <source>
        <dbReference type="ARBA" id="ARBA00022737"/>
    </source>
</evidence>
<keyword evidence="6" id="KW-0206">Cytoskeleton</keyword>
<dbReference type="PROSITE" id="PS51082">
    <property type="entry name" value="WH2"/>
    <property type="match status" value="2"/>
</dbReference>